<dbReference type="VEuPathDB" id="AmoebaDB:FDP41_002327"/>
<dbReference type="PROSITE" id="PS00086">
    <property type="entry name" value="CYTOCHROME_P450"/>
    <property type="match status" value="1"/>
</dbReference>
<evidence type="ECO:0000256" key="4">
    <source>
        <dbReference type="RuleBase" id="RU000461"/>
    </source>
</evidence>
<gene>
    <name evidence="5" type="ORF">FDP41_002327</name>
</gene>
<dbReference type="GeneID" id="68109545"/>
<comment type="caution">
    <text evidence="5">The sequence shown here is derived from an EMBL/GenBank/DDBJ whole genome shotgun (WGS) entry which is preliminary data.</text>
</comment>
<feature type="binding site" description="axial binding residue" evidence="3">
    <location>
        <position position="330"/>
    </location>
    <ligand>
        <name>heme</name>
        <dbReference type="ChEBI" id="CHEBI:30413"/>
    </ligand>
    <ligandPart>
        <name>Fe</name>
        <dbReference type="ChEBI" id="CHEBI:18248"/>
    </ligandPart>
</feature>
<dbReference type="InterPro" id="IPR036396">
    <property type="entry name" value="Cyt_P450_sf"/>
</dbReference>
<keyword evidence="6" id="KW-1185">Reference proteome</keyword>
<sequence>MLKELLIVKGNNFIKPSATYDAFNIFGQNILSILDANSEAWKNHHRVASGAFASKNLEYMSTVAANSVDLIRNMKWEKEIEASKTKSIIIDTNSDFSDITLDVLGKAGFGLDFSIFDQVSKDGRNFRKALELMFTKGIILRRFLLNNSFLSWTLPYLSQWMGVTQAHQVGLLNDEELKSDAFIFSLAGHETTSTALQWTCYELAKRPEIQQRAKEEVDALLGKGVHARAPNYEDYPQLNYVNAVIMESTRLHPPVTQVVRVAKKTTPVGDFVIPKDYGVLVSIYCANRSEHNWEHAESFIPERFPMNAEEQVKIQHDFSWIPFSAGNRKCIGFKFALIEECTILSRMLQFYTFELGNDESNPKDRVFDVKGVTVRLFEFPKDF</sequence>
<dbReference type="Pfam" id="PF00067">
    <property type="entry name" value="p450"/>
    <property type="match status" value="2"/>
</dbReference>
<evidence type="ECO:0000313" key="6">
    <source>
        <dbReference type="Proteomes" id="UP000444721"/>
    </source>
</evidence>
<evidence type="ECO:0000256" key="2">
    <source>
        <dbReference type="ARBA" id="ARBA00010617"/>
    </source>
</evidence>
<keyword evidence="4" id="KW-0560">Oxidoreductase</keyword>
<protein>
    <recommendedName>
        <fullName evidence="7">Cytochrome P450</fullName>
    </recommendedName>
</protein>
<evidence type="ECO:0000256" key="1">
    <source>
        <dbReference type="ARBA" id="ARBA00001971"/>
    </source>
</evidence>
<dbReference type="PRINTS" id="PR00385">
    <property type="entry name" value="P450"/>
</dbReference>
<dbReference type="VEuPathDB" id="AmoebaDB:NfTy_042480"/>
<comment type="cofactor">
    <cofactor evidence="1 3">
        <name>heme</name>
        <dbReference type="ChEBI" id="CHEBI:30413"/>
    </cofactor>
</comment>
<dbReference type="Proteomes" id="UP000444721">
    <property type="component" value="Unassembled WGS sequence"/>
</dbReference>
<organism evidence="5 6">
    <name type="scientific">Naegleria fowleri</name>
    <name type="common">Brain eating amoeba</name>
    <dbReference type="NCBI Taxonomy" id="5763"/>
    <lineage>
        <taxon>Eukaryota</taxon>
        <taxon>Discoba</taxon>
        <taxon>Heterolobosea</taxon>
        <taxon>Tetramitia</taxon>
        <taxon>Eutetramitia</taxon>
        <taxon>Vahlkampfiidae</taxon>
        <taxon>Naegleria</taxon>
    </lineage>
</organism>
<dbReference type="GO" id="GO:0004497">
    <property type="term" value="F:monooxygenase activity"/>
    <property type="evidence" value="ECO:0007669"/>
    <property type="project" value="UniProtKB-KW"/>
</dbReference>
<dbReference type="InterPro" id="IPR002401">
    <property type="entry name" value="Cyt_P450_E_grp-I"/>
</dbReference>
<dbReference type="GO" id="GO:0005506">
    <property type="term" value="F:iron ion binding"/>
    <property type="evidence" value="ECO:0007669"/>
    <property type="project" value="InterPro"/>
</dbReference>
<dbReference type="OMA" id="TSWACWN"/>
<name>A0A6A5BN87_NAEFO</name>
<keyword evidence="3 4" id="KW-0479">Metal-binding</keyword>
<dbReference type="GO" id="GO:0020037">
    <property type="term" value="F:heme binding"/>
    <property type="evidence" value="ECO:0007669"/>
    <property type="project" value="InterPro"/>
</dbReference>
<evidence type="ECO:0000313" key="5">
    <source>
        <dbReference type="EMBL" id="KAF0978507.1"/>
    </source>
</evidence>
<keyword evidence="3 4" id="KW-0408">Iron</keyword>
<proteinExistence type="inferred from homology"/>
<dbReference type="SUPFAM" id="SSF48264">
    <property type="entry name" value="Cytochrome P450"/>
    <property type="match status" value="1"/>
</dbReference>
<dbReference type="AlphaFoldDB" id="A0A6A5BN87"/>
<keyword evidence="4" id="KW-0503">Monooxygenase</keyword>
<keyword evidence="3 4" id="KW-0349">Heme</keyword>
<dbReference type="RefSeq" id="XP_044563220.1">
    <property type="nucleotide sequence ID" value="XM_044705509.1"/>
</dbReference>
<dbReference type="OrthoDB" id="1470350at2759"/>
<dbReference type="PRINTS" id="PR00463">
    <property type="entry name" value="EP450I"/>
</dbReference>
<reference evidence="5 6" key="1">
    <citation type="journal article" date="2019" name="Sci. Rep.">
        <title>Nanopore sequencing improves the draft genome of the human pathogenic amoeba Naegleria fowleri.</title>
        <authorList>
            <person name="Liechti N."/>
            <person name="Schurch N."/>
            <person name="Bruggmann R."/>
            <person name="Wittwer M."/>
        </authorList>
    </citation>
    <scope>NUCLEOTIDE SEQUENCE [LARGE SCALE GENOMIC DNA]</scope>
    <source>
        <strain evidence="5 6">ATCC 30894</strain>
    </source>
</reference>
<dbReference type="PANTHER" id="PTHR24305:SF166">
    <property type="entry name" value="CYTOCHROME P450 12A4, MITOCHONDRIAL-RELATED"/>
    <property type="match status" value="1"/>
</dbReference>
<dbReference type="GO" id="GO:0016705">
    <property type="term" value="F:oxidoreductase activity, acting on paired donors, with incorporation or reduction of molecular oxygen"/>
    <property type="evidence" value="ECO:0007669"/>
    <property type="project" value="InterPro"/>
</dbReference>
<dbReference type="InterPro" id="IPR050121">
    <property type="entry name" value="Cytochrome_P450_monoxygenase"/>
</dbReference>
<dbReference type="EMBL" id="VFQX01000029">
    <property type="protein sequence ID" value="KAF0978507.1"/>
    <property type="molecule type" value="Genomic_DNA"/>
</dbReference>
<dbReference type="VEuPathDB" id="AmoebaDB:NF0017290"/>
<dbReference type="InterPro" id="IPR001128">
    <property type="entry name" value="Cyt_P450"/>
</dbReference>
<evidence type="ECO:0000256" key="3">
    <source>
        <dbReference type="PIRSR" id="PIRSR602401-1"/>
    </source>
</evidence>
<accession>A0A6A5BN87</accession>
<dbReference type="InterPro" id="IPR017972">
    <property type="entry name" value="Cyt_P450_CS"/>
</dbReference>
<evidence type="ECO:0008006" key="7">
    <source>
        <dbReference type="Google" id="ProtNLM"/>
    </source>
</evidence>
<dbReference type="Gene3D" id="1.10.630.10">
    <property type="entry name" value="Cytochrome P450"/>
    <property type="match status" value="2"/>
</dbReference>
<dbReference type="PANTHER" id="PTHR24305">
    <property type="entry name" value="CYTOCHROME P450"/>
    <property type="match status" value="1"/>
</dbReference>
<comment type="similarity">
    <text evidence="2 4">Belongs to the cytochrome P450 family.</text>
</comment>